<dbReference type="EMBL" id="FPHE01000125">
    <property type="protein sequence ID" value="SFV63291.1"/>
    <property type="molecule type" value="Genomic_DNA"/>
</dbReference>
<accession>A0A1W1CC64</accession>
<evidence type="ECO:0000313" key="2">
    <source>
        <dbReference type="EMBL" id="SFV63291.1"/>
    </source>
</evidence>
<gene>
    <name evidence="2" type="ORF">MNB_SV-12-1597</name>
</gene>
<reference evidence="2" key="1">
    <citation type="submission" date="2016-10" db="EMBL/GenBank/DDBJ databases">
        <authorList>
            <person name="de Groot N.N."/>
        </authorList>
    </citation>
    <scope>NUCLEOTIDE SEQUENCE</scope>
</reference>
<sequence length="76" mass="9358">MQEKTYKSPLKKLVKFFETSRDKWKNKYFEKTKELKRAKNQINDLKQRKEDWKERAKKAEDALEEINNKPVEKKIN</sequence>
<organism evidence="2">
    <name type="scientific">hydrothermal vent metagenome</name>
    <dbReference type="NCBI Taxonomy" id="652676"/>
    <lineage>
        <taxon>unclassified sequences</taxon>
        <taxon>metagenomes</taxon>
        <taxon>ecological metagenomes</taxon>
    </lineage>
</organism>
<name>A0A1W1CC64_9ZZZZ</name>
<keyword evidence="1" id="KW-0175">Coiled coil</keyword>
<evidence type="ECO:0000256" key="1">
    <source>
        <dbReference type="SAM" id="Coils"/>
    </source>
</evidence>
<dbReference type="AlphaFoldDB" id="A0A1W1CC64"/>
<proteinExistence type="predicted"/>
<feature type="coiled-coil region" evidence="1">
    <location>
        <begin position="21"/>
        <end position="69"/>
    </location>
</feature>
<protein>
    <submittedName>
        <fullName evidence="2">Uncharacterized protein</fullName>
    </submittedName>
</protein>